<reference evidence="9 10" key="1">
    <citation type="submission" date="2018-10" db="EMBL/GenBank/DDBJ databases">
        <title>Fifty Aureobasidium pullulans genomes reveal a recombining polyextremotolerant generalist.</title>
        <authorList>
            <person name="Gostincar C."/>
            <person name="Turk M."/>
            <person name="Zajc J."/>
            <person name="Gunde-Cimerman N."/>
        </authorList>
    </citation>
    <scope>NUCLEOTIDE SEQUENCE [LARGE SCALE GENOMIC DNA]</scope>
    <source>
        <strain evidence="9 10">EXF-6604</strain>
    </source>
</reference>
<evidence type="ECO:0000256" key="6">
    <source>
        <dbReference type="SAM" id="Phobius"/>
    </source>
</evidence>
<name>A0A4S9LK59_AURPU</name>
<gene>
    <name evidence="9" type="ORF">D6D01_03536</name>
</gene>
<keyword evidence="5 6" id="KW-0472">Membrane</keyword>
<feature type="transmembrane region" description="Helical" evidence="6">
    <location>
        <begin position="223"/>
        <end position="245"/>
    </location>
</feature>
<evidence type="ECO:0000313" key="9">
    <source>
        <dbReference type="EMBL" id="THY29462.1"/>
    </source>
</evidence>
<evidence type="ECO:0000259" key="8">
    <source>
        <dbReference type="PROSITE" id="PS50850"/>
    </source>
</evidence>
<evidence type="ECO:0000256" key="5">
    <source>
        <dbReference type="ARBA" id="ARBA00023136"/>
    </source>
</evidence>
<accession>A0A4S9LK59</accession>
<dbReference type="InterPro" id="IPR036259">
    <property type="entry name" value="MFS_trans_sf"/>
</dbReference>
<dbReference type="EMBL" id="QZBD01000100">
    <property type="protein sequence ID" value="THY29462.1"/>
    <property type="molecule type" value="Genomic_DNA"/>
</dbReference>
<keyword evidence="4 6" id="KW-1133">Transmembrane helix</keyword>
<dbReference type="SUPFAM" id="SSF103473">
    <property type="entry name" value="MFS general substrate transporter"/>
    <property type="match status" value="1"/>
</dbReference>
<comment type="subcellular location">
    <subcellularLocation>
        <location evidence="1">Membrane</location>
        <topology evidence="1">Multi-pass membrane protein</topology>
    </subcellularLocation>
</comment>
<proteinExistence type="inferred from homology"/>
<protein>
    <submittedName>
        <fullName evidence="9">General substrate transporter</fullName>
    </submittedName>
</protein>
<dbReference type="GO" id="GO:0005351">
    <property type="term" value="F:carbohydrate:proton symporter activity"/>
    <property type="evidence" value="ECO:0007669"/>
    <property type="project" value="TreeGrafter"/>
</dbReference>
<evidence type="ECO:0000256" key="2">
    <source>
        <dbReference type="ARBA" id="ARBA00010992"/>
    </source>
</evidence>
<feature type="transmembrane region" description="Helical" evidence="6">
    <location>
        <begin position="90"/>
        <end position="114"/>
    </location>
</feature>
<comment type="similarity">
    <text evidence="2">Belongs to the major facilitator superfamily. Sugar transporter (TC 2.A.1.1) family.</text>
</comment>
<comment type="caution">
    <text evidence="9">The sequence shown here is derived from an EMBL/GenBank/DDBJ whole genome shotgun (WGS) entry which is preliminary data.</text>
</comment>
<dbReference type="GO" id="GO:0016020">
    <property type="term" value="C:membrane"/>
    <property type="evidence" value="ECO:0007669"/>
    <property type="project" value="UniProtKB-SubCell"/>
</dbReference>
<evidence type="ECO:0000313" key="10">
    <source>
        <dbReference type="Proteomes" id="UP000306584"/>
    </source>
</evidence>
<dbReference type="PANTHER" id="PTHR48022">
    <property type="entry name" value="PLASTIDIC GLUCOSE TRANSPORTER 4"/>
    <property type="match status" value="1"/>
</dbReference>
<feature type="transmembrane region" description="Helical" evidence="6">
    <location>
        <begin position="155"/>
        <end position="178"/>
    </location>
</feature>
<dbReference type="AlphaFoldDB" id="A0A4S9LK59"/>
<dbReference type="PROSITE" id="PS50850">
    <property type="entry name" value="MFS"/>
    <property type="match status" value="1"/>
</dbReference>
<dbReference type="PANTHER" id="PTHR48022:SF71">
    <property type="entry name" value="ALPHA-GLUCOSIDE TRANSPORTER, PUTATIVE (AFU_ORTHOLOGUE AFUA_4G02650)-RELATED"/>
    <property type="match status" value="1"/>
</dbReference>
<feature type="transmembrane region" description="Helical" evidence="6">
    <location>
        <begin position="190"/>
        <end position="211"/>
    </location>
</feature>
<dbReference type="InterPro" id="IPR050360">
    <property type="entry name" value="MFS_Sugar_Transporters"/>
</dbReference>
<keyword evidence="7" id="KW-0732">Signal</keyword>
<sequence length="322" mass="36190">MAFRIPIATQWALPVFMLSLVYFCPDPPYWLCRNGRHEDAARSLRRFATSEVDTSLTLANVVETLELEESSKREGPNYLDCFRGTDLRRLVICVMAYDMQAFTGNMLFISYAVYFFEMAGLDSSNAFSMNLGLTALGFVGTCAAWPLLSYVGRRPAYLFGTVGLATIMFLIGVIDFAPRSTPAPTWAQCSLMLLANLIYDTTIGPFCYVMLAEVPSARLRGLTIALATVSVQVLSIVFAVAIPYAMNEDQGNWRGKVGFIFAVLGFLCTIYCFFFMPETRGRTFEELDILFERKVSSREFRAYRVNAETESLETVFAEKPYV</sequence>
<feature type="signal peptide" evidence="7">
    <location>
        <begin position="1"/>
        <end position="23"/>
    </location>
</feature>
<dbReference type="Gene3D" id="1.20.1250.20">
    <property type="entry name" value="MFS general substrate transporter like domains"/>
    <property type="match status" value="1"/>
</dbReference>
<evidence type="ECO:0000256" key="1">
    <source>
        <dbReference type="ARBA" id="ARBA00004141"/>
    </source>
</evidence>
<keyword evidence="3 6" id="KW-0812">Transmembrane</keyword>
<feature type="transmembrane region" description="Helical" evidence="6">
    <location>
        <begin position="126"/>
        <end position="148"/>
    </location>
</feature>
<evidence type="ECO:0000256" key="4">
    <source>
        <dbReference type="ARBA" id="ARBA00022989"/>
    </source>
</evidence>
<feature type="transmembrane region" description="Helical" evidence="6">
    <location>
        <begin position="257"/>
        <end position="276"/>
    </location>
</feature>
<evidence type="ECO:0000256" key="3">
    <source>
        <dbReference type="ARBA" id="ARBA00022692"/>
    </source>
</evidence>
<dbReference type="InterPro" id="IPR020846">
    <property type="entry name" value="MFS_dom"/>
</dbReference>
<dbReference type="InterPro" id="IPR005828">
    <property type="entry name" value="MFS_sugar_transport-like"/>
</dbReference>
<evidence type="ECO:0000256" key="7">
    <source>
        <dbReference type="SAM" id="SignalP"/>
    </source>
</evidence>
<dbReference type="Proteomes" id="UP000306584">
    <property type="component" value="Unassembled WGS sequence"/>
</dbReference>
<organism evidence="9 10">
    <name type="scientific">Aureobasidium pullulans</name>
    <name type="common">Black yeast</name>
    <name type="synonym">Pullularia pullulans</name>
    <dbReference type="NCBI Taxonomy" id="5580"/>
    <lineage>
        <taxon>Eukaryota</taxon>
        <taxon>Fungi</taxon>
        <taxon>Dikarya</taxon>
        <taxon>Ascomycota</taxon>
        <taxon>Pezizomycotina</taxon>
        <taxon>Dothideomycetes</taxon>
        <taxon>Dothideomycetidae</taxon>
        <taxon>Dothideales</taxon>
        <taxon>Saccotheciaceae</taxon>
        <taxon>Aureobasidium</taxon>
    </lineage>
</organism>
<feature type="domain" description="Major facilitator superfamily (MFS) profile" evidence="8">
    <location>
        <begin position="1"/>
        <end position="280"/>
    </location>
</feature>
<feature type="chain" id="PRO_5020520723" evidence="7">
    <location>
        <begin position="24"/>
        <end position="322"/>
    </location>
</feature>
<dbReference type="Pfam" id="PF00083">
    <property type="entry name" value="Sugar_tr"/>
    <property type="match status" value="1"/>
</dbReference>